<dbReference type="Gene3D" id="3.40.50.1980">
    <property type="entry name" value="Nitrogenase molybdenum iron protein domain"/>
    <property type="match status" value="2"/>
</dbReference>
<reference evidence="9" key="1">
    <citation type="submission" date="2020-12" db="EMBL/GenBank/DDBJ databases">
        <authorList>
            <person name="Iha C."/>
        </authorList>
    </citation>
    <scope>NUCLEOTIDE SEQUENCE</scope>
</reference>
<proteinExistence type="predicted"/>
<gene>
    <name evidence="9" type="ORF">OSTQU699_LOCUS2970</name>
</gene>
<dbReference type="PANTHER" id="PTHR43873">
    <property type="entry name" value="COBYRINATE A,C-DIAMIDE SYNTHASE"/>
    <property type="match status" value="1"/>
</dbReference>
<protein>
    <recommendedName>
        <fullName evidence="8">Fe/B12 periplasmic-binding domain-containing protein</fullName>
    </recommendedName>
</protein>
<evidence type="ECO:0000256" key="3">
    <source>
        <dbReference type="ARBA" id="ARBA00022741"/>
    </source>
</evidence>
<evidence type="ECO:0000256" key="6">
    <source>
        <dbReference type="ARBA" id="ARBA00022962"/>
    </source>
</evidence>
<evidence type="ECO:0000256" key="2">
    <source>
        <dbReference type="ARBA" id="ARBA00022598"/>
    </source>
</evidence>
<keyword evidence="2" id="KW-0436">Ligase</keyword>
<evidence type="ECO:0000256" key="7">
    <source>
        <dbReference type="SAM" id="MobiDB-lite"/>
    </source>
</evidence>
<sequence>MRVVVVAGTFCGVGATSVAAGVMDALRRRGLRVQGFKIGPGFSDSKLVEAATGRMCVNLDPWMAPQEHLLACVHRYAPESDVAVVDGFQGLFDGSSAPDAGAWSTAGVAKLLGAPVVLVIDAAPLGHSAAPLVRGFEGFDRRLRVAGVVLNRVSGAGHGDGIREAMRKGGVKATVLGALPMSDDVVDLEEWRWAQHLSNGAMTPEKYASALGDLVTASVDIDKVLEMAETSKIPKCPDLKLSLGPPLSAPVKIAVAKDDAFSFYYHENFVMLEAFGAELVFFSPLQDEQLPSGVAAIYLGGGHPEAYAKRLTQNKTLLASIHAFAAAGGVVYAEGGGLLYLSKSIQNIGEFPNELVGVFPFRTRMAPESIWRSGYVEVEVLDHSRVLPPGGRIHGHVSHRSQVVEEIVRSAFGSVCSEQSGYSFVYRLHPQDDESAVATYEGYSWNNVVASYVHLQFASSPEAASTLVTKSQEVDVVKVFESVAQAVKVASNPVGKSPQKHGFNSDLKATKLPRIARSASFDNMDSMKGGVHTKDRSDQMKLHRYSMEHAQHTWRISTGLWTSVASADLEDGAGKKGERFLLGLSNWKGAMNRDAADRAKRSDSSLASTTGRASPPIESSASSCTEFMVPRSLAEKHQLNEKIVSMSSTCTEIVFALGLDGRLVGVTNLCDYPAEAREGRMVVARTRFDTSRLDKGRLEMKLKDFWCRRESAFELNEGFLRSAQPGVVLVEEGGDPGRETVEKLFNSRASSIGGLRPNNNTVVLSLQCHRLSEVFNFMLKVGDATGAVDAVQRIVDALRSRVARVGSLVSSNLPRESVVVLTGLNPLVVGGHWIPEMVMLAGGVAEGNHVGRPHLRISWQELRELEPEVLILAASTWEETKLELAQLASLPGWWTLPAMRTGHLYVCNHSLFTIPGPRLVDGIELLSRILHPSVAGQHGKRGMAMSCSLRNGARCRACNLSKHFYTLL</sequence>
<feature type="compositionally biased region" description="Basic and acidic residues" evidence="7">
    <location>
        <begin position="594"/>
        <end position="603"/>
    </location>
</feature>
<comment type="cofactor">
    <cofactor evidence="1">
        <name>Mg(2+)</name>
        <dbReference type="ChEBI" id="CHEBI:18420"/>
    </cofactor>
</comment>
<dbReference type="InterPro" id="IPR011698">
    <property type="entry name" value="GATase_3"/>
</dbReference>
<dbReference type="InterPro" id="IPR002586">
    <property type="entry name" value="CobQ/CobB/MinD/ParA_Nub-bd_dom"/>
</dbReference>
<dbReference type="SUPFAM" id="SSF52540">
    <property type="entry name" value="P-loop containing nucleoside triphosphate hydrolases"/>
    <property type="match status" value="1"/>
</dbReference>
<dbReference type="GO" id="GO:0042242">
    <property type="term" value="F:cobyrinic acid a,c-diamide synthase activity"/>
    <property type="evidence" value="ECO:0007669"/>
    <property type="project" value="InterPro"/>
</dbReference>
<dbReference type="OrthoDB" id="549173at2759"/>
<dbReference type="NCBIfam" id="TIGR00379">
    <property type="entry name" value="cobB"/>
    <property type="match status" value="1"/>
</dbReference>
<feature type="compositionally biased region" description="Polar residues" evidence="7">
    <location>
        <begin position="604"/>
        <end position="623"/>
    </location>
</feature>
<dbReference type="EMBL" id="CAJHUC010000684">
    <property type="protein sequence ID" value="CAD7697609.1"/>
    <property type="molecule type" value="Genomic_DNA"/>
</dbReference>
<dbReference type="NCBIfam" id="NF002204">
    <property type="entry name" value="PRK01077.1"/>
    <property type="match status" value="1"/>
</dbReference>
<feature type="domain" description="Fe/B12 periplasmic-binding" evidence="8">
    <location>
        <begin position="642"/>
        <end position="934"/>
    </location>
</feature>
<dbReference type="InterPro" id="IPR029062">
    <property type="entry name" value="Class_I_gatase-like"/>
</dbReference>
<dbReference type="Proteomes" id="UP000708148">
    <property type="component" value="Unassembled WGS sequence"/>
</dbReference>
<keyword evidence="6" id="KW-0315">Glutamine amidotransferase</keyword>
<dbReference type="InterPro" id="IPR002491">
    <property type="entry name" value="ABC_transptr_periplasmic_BD"/>
</dbReference>
<feature type="region of interest" description="Disordered" evidence="7">
    <location>
        <begin position="593"/>
        <end position="623"/>
    </location>
</feature>
<dbReference type="PROSITE" id="PS50983">
    <property type="entry name" value="FE_B12_PBP"/>
    <property type="match status" value="1"/>
</dbReference>
<dbReference type="SUPFAM" id="SSF52317">
    <property type="entry name" value="Class I glutamine amidotransferase-like"/>
    <property type="match status" value="1"/>
</dbReference>
<evidence type="ECO:0000313" key="9">
    <source>
        <dbReference type="EMBL" id="CAD7697609.1"/>
    </source>
</evidence>
<dbReference type="InterPro" id="IPR027417">
    <property type="entry name" value="P-loop_NTPase"/>
</dbReference>
<keyword evidence="3" id="KW-0547">Nucleotide-binding</keyword>
<organism evidence="9 10">
    <name type="scientific">Ostreobium quekettii</name>
    <dbReference type="NCBI Taxonomy" id="121088"/>
    <lineage>
        <taxon>Eukaryota</taxon>
        <taxon>Viridiplantae</taxon>
        <taxon>Chlorophyta</taxon>
        <taxon>core chlorophytes</taxon>
        <taxon>Ulvophyceae</taxon>
        <taxon>TCBD clade</taxon>
        <taxon>Bryopsidales</taxon>
        <taxon>Ostreobineae</taxon>
        <taxon>Ostreobiaceae</taxon>
        <taxon>Ostreobium</taxon>
    </lineage>
</organism>
<dbReference type="SUPFAM" id="SSF53807">
    <property type="entry name" value="Helical backbone' metal receptor"/>
    <property type="match status" value="1"/>
</dbReference>
<comment type="caution">
    <text evidence="9">The sequence shown here is derived from an EMBL/GenBank/DDBJ whole genome shotgun (WGS) entry which is preliminary data.</text>
</comment>
<dbReference type="Gene3D" id="3.40.50.300">
    <property type="entry name" value="P-loop containing nucleotide triphosphate hydrolases"/>
    <property type="match status" value="1"/>
</dbReference>
<name>A0A8S1IR34_9CHLO</name>
<accession>A0A8S1IR34</accession>
<evidence type="ECO:0000256" key="4">
    <source>
        <dbReference type="ARBA" id="ARBA00022840"/>
    </source>
</evidence>
<keyword evidence="10" id="KW-1185">Reference proteome</keyword>
<evidence type="ECO:0000259" key="8">
    <source>
        <dbReference type="PROSITE" id="PS50983"/>
    </source>
</evidence>
<evidence type="ECO:0000256" key="5">
    <source>
        <dbReference type="ARBA" id="ARBA00022842"/>
    </source>
</evidence>
<dbReference type="AlphaFoldDB" id="A0A8S1IR34"/>
<dbReference type="InterPro" id="IPR004484">
    <property type="entry name" value="CbiA/CobB_synth"/>
</dbReference>
<dbReference type="Pfam" id="PF01656">
    <property type="entry name" value="CbiA"/>
    <property type="match status" value="1"/>
</dbReference>
<keyword evidence="4" id="KW-0067">ATP-binding</keyword>
<dbReference type="GO" id="GO:0005524">
    <property type="term" value="F:ATP binding"/>
    <property type="evidence" value="ECO:0007669"/>
    <property type="project" value="UniProtKB-KW"/>
</dbReference>
<dbReference type="Pfam" id="PF07685">
    <property type="entry name" value="GATase_3"/>
    <property type="match status" value="1"/>
</dbReference>
<dbReference type="Pfam" id="PF01497">
    <property type="entry name" value="Peripla_BP_2"/>
    <property type="match status" value="1"/>
</dbReference>
<dbReference type="PANTHER" id="PTHR43873:SF1">
    <property type="entry name" value="COBYRINATE A,C-DIAMIDE SYNTHASE"/>
    <property type="match status" value="1"/>
</dbReference>
<keyword evidence="5" id="KW-0460">Magnesium</keyword>
<dbReference type="CDD" id="cd03130">
    <property type="entry name" value="GATase1_CobB"/>
    <property type="match status" value="1"/>
</dbReference>
<dbReference type="PROSITE" id="PS51274">
    <property type="entry name" value="GATASE_COBBQ"/>
    <property type="match status" value="1"/>
</dbReference>
<evidence type="ECO:0000313" key="10">
    <source>
        <dbReference type="Proteomes" id="UP000708148"/>
    </source>
</evidence>
<dbReference type="Gene3D" id="3.40.50.880">
    <property type="match status" value="1"/>
</dbReference>
<evidence type="ECO:0000256" key="1">
    <source>
        <dbReference type="ARBA" id="ARBA00001946"/>
    </source>
</evidence>